<evidence type="ECO:0000256" key="5">
    <source>
        <dbReference type="ARBA" id="ARBA00022737"/>
    </source>
</evidence>
<name>V3ZRU8_LOTGI</name>
<feature type="domain" description="MIB/HERC2" evidence="11">
    <location>
        <begin position="135"/>
        <end position="219"/>
    </location>
</feature>
<evidence type="ECO:0000256" key="9">
    <source>
        <dbReference type="PROSITE-ProRule" id="PRU00228"/>
    </source>
</evidence>
<keyword evidence="5" id="KW-0677">Repeat</keyword>
<evidence type="ECO:0000259" key="11">
    <source>
        <dbReference type="PROSITE" id="PS51416"/>
    </source>
</evidence>
<dbReference type="STRING" id="225164.V3ZRU8"/>
<sequence length="234" mass="25978">MNLVGLRVVRGPDWDHGDIDGGNGYLGTLVNICPNKTAQVVWDNGQQCNCRILENGPHDLKIYDSGPVGINHIRYTCSTCRQKVIFGMRWQCQLCNDVSLCPVCYVTNEHNINHPFIRYDTPQLQGVNIPERCGSISCPTMGIFPGATVNRGRDWMQNDLNGGNGATGKVLSINNDEESLTVRNMVCVKWSVTDQTDQTCFYRLGGISGKVDLMFKVASNGLPYYPDHFPDCGK</sequence>
<dbReference type="GO" id="GO:0016567">
    <property type="term" value="P:protein ubiquitination"/>
    <property type="evidence" value="ECO:0007669"/>
    <property type="project" value="UniProtKB-UniPathway"/>
</dbReference>
<dbReference type="SMART" id="SM00291">
    <property type="entry name" value="ZnF_ZZ"/>
    <property type="match status" value="1"/>
</dbReference>
<dbReference type="PROSITE" id="PS01357">
    <property type="entry name" value="ZF_ZZ_1"/>
    <property type="match status" value="1"/>
</dbReference>
<comment type="subcellular location">
    <subcellularLocation>
        <location evidence="1">Cytoplasm</location>
    </subcellularLocation>
</comment>
<organism evidence="12 13">
    <name type="scientific">Lottia gigantea</name>
    <name type="common">Giant owl limpet</name>
    <dbReference type="NCBI Taxonomy" id="225164"/>
    <lineage>
        <taxon>Eukaryota</taxon>
        <taxon>Metazoa</taxon>
        <taxon>Spiralia</taxon>
        <taxon>Lophotrochozoa</taxon>
        <taxon>Mollusca</taxon>
        <taxon>Gastropoda</taxon>
        <taxon>Patellogastropoda</taxon>
        <taxon>Lottioidea</taxon>
        <taxon>Lottiidae</taxon>
        <taxon>Lottia</taxon>
    </lineage>
</organism>
<protein>
    <recommendedName>
        <fullName evidence="14">MIB/HERC2 domain-containing protein</fullName>
    </recommendedName>
</protein>
<dbReference type="OMA" id="TGQESIC"/>
<dbReference type="GO" id="GO:0005737">
    <property type="term" value="C:cytoplasm"/>
    <property type="evidence" value="ECO:0007669"/>
    <property type="project" value="UniProtKB-SubCell"/>
</dbReference>
<keyword evidence="3" id="KW-0963">Cytoplasm</keyword>
<dbReference type="InterPro" id="IPR037252">
    <property type="entry name" value="Mib_Herc2_sf"/>
</dbReference>
<evidence type="ECO:0000313" key="12">
    <source>
        <dbReference type="EMBL" id="ESO83611.1"/>
    </source>
</evidence>
<dbReference type="KEGG" id="lgi:LOTGIDRAFT_76249"/>
<evidence type="ECO:0000256" key="2">
    <source>
        <dbReference type="ARBA" id="ARBA00004906"/>
    </source>
</evidence>
<dbReference type="SUPFAM" id="SSF159034">
    <property type="entry name" value="Mib/herc2 domain-like"/>
    <property type="match status" value="2"/>
</dbReference>
<dbReference type="PANTHER" id="PTHR24202">
    <property type="entry name" value="E3 UBIQUITIN-PROTEIN LIGASE MIB2"/>
    <property type="match status" value="1"/>
</dbReference>
<dbReference type="UniPathway" id="UPA00143"/>
<evidence type="ECO:0000256" key="3">
    <source>
        <dbReference type="ARBA" id="ARBA00022490"/>
    </source>
</evidence>
<evidence type="ECO:0008006" key="14">
    <source>
        <dbReference type="Google" id="ProtNLM"/>
    </source>
</evidence>
<gene>
    <name evidence="12" type="ORF">LOTGIDRAFT_76249</name>
</gene>
<dbReference type="GO" id="GO:0008270">
    <property type="term" value="F:zinc ion binding"/>
    <property type="evidence" value="ECO:0007669"/>
    <property type="project" value="UniProtKB-KW"/>
</dbReference>
<dbReference type="HOGENOM" id="CLU_085183_0_0_1"/>
<dbReference type="OrthoDB" id="6153504at2759"/>
<dbReference type="SUPFAM" id="SSF57850">
    <property type="entry name" value="RING/U-box"/>
    <property type="match status" value="1"/>
</dbReference>
<accession>V3ZRU8</accession>
<evidence type="ECO:0000256" key="7">
    <source>
        <dbReference type="ARBA" id="ARBA00022786"/>
    </source>
</evidence>
<dbReference type="CTD" id="20252214"/>
<keyword evidence="8" id="KW-0862">Zinc</keyword>
<dbReference type="Gene3D" id="2.30.30.40">
    <property type="entry name" value="SH3 Domains"/>
    <property type="match status" value="2"/>
</dbReference>
<evidence type="ECO:0000313" key="13">
    <source>
        <dbReference type="Proteomes" id="UP000030746"/>
    </source>
</evidence>
<evidence type="ECO:0000256" key="1">
    <source>
        <dbReference type="ARBA" id="ARBA00004496"/>
    </source>
</evidence>
<keyword evidence="7" id="KW-0833">Ubl conjugation pathway</keyword>
<feature type="domain" description="MIB/HERC2" evidence="11">
    <location>
        <begin position="1"/>
        <end position="66"/>
    </location>
</feature>
<dbReference type="Gene3D" id="3.30.60.90">
    <property type="match status" value="1"/>
</dbReference>
<dbReference type="PROSITE" id="PS50135">
    <property type="entry name" value="ZF_ZZ_2"/>
    <property type="match status" value="1"/>
</dbReference>
<keyword evidence="4" id="KW-0479">Metal-binding</keyword>
<dbReference type="AlphaFoldDB" id="V3ZRU8"/>
<comment type="pathway">
    <text evidence="2">Protein modification; protein ubiquitination.</text>
</comment>
<reference evidence="12 13" key="1">
    <citation type="journal article" date="2013" name="Nature">
        <title>Insights into bilaterian evolution from three spiralian genomes.</title>
        <authorList>
            <person name="Simakov O."/>
            <person name="Marletaz F."/>
            <person name="Cho S.J."/>
            <person name="Edsinger-Gonzales E."/>
            <person name="Havlak P."/>
            <person name="Hellsten U."/>
            <person name="Kuo D.H."/>
            <person name="Larsson T."/>
            <person name="Lv J."/>
            <person name="Arendt D."/>
            <person name="Savage R."/>
            <person name="Osoegawa K."/>
            <person name="de Jong P."/>
            <person name="Grimwood J."/>
            <person name="Chapman J.A."/>
            <person name="Shapiro H."/>
            <person name="Aerts A."/>
            <person name="Otillar R.P."/>
            <person name="Terry A.Y."/>
            <person name="Boore J.L."/>
            <person name="Grigoriev I.V."/>
            <person name="Lindberg D.R."/>
            <person name="Seaver E.C."/>
            <person name="Weisblat D.A."/>
            <person name="Putnam N.H."/>
            <person name="Rokhsar D.S."/>
        </authorList>
    </citation>
    <scope>NUCLEOTIDE SEQUENCE [LARGE SCALE GENOMIC DNA]</scope>
</reference>
<dbReference type="RefSeq" id="XP_009065624.1">
    <property type="nucleotide sequence ID" value="XM_009067376.1"/>
</dbReference>
<dbReference type="Proteomes" id="UP000030746">
    <property type="component" value="Unassembled WGS sequence"/>
</dbReference>
<dbReference type="GeneID" id="20252214"/>
<dbReference type="PANTHER" id="PTHR24202:SF4">
    <property type="entry name" value="E3 UBIQUITIN-PROTEIN LIGASE MIB2-RELATED"/>
    <property type="match status" value="1"/>
</dbReference>
<evidence type="ECO:0000256" key="6">
    <source>
        <dbReference type="ARBA" id="ARBA00022771"/>
    </source>
</evidence>
<dbReference type="InterPro" id="IPR010606">
    <property type="entry name" value="Mib_Herc2"/>
</dbReference>
<dbReference type="InterPro" id="IPR000433">
    <property type="entry name" value="Znf_ZZ"/>
</dbReference>
<dbReference type="Pfam" id="PF00569">
    <property type="entry name" value="ZZ"/>
    <property type="match status" value="1"/>
</dbReference>
<evidence type="ECO:0000256" key="8">
    <source>
        <dbReference type="ARBA" id="ARBA00022833"/>
    </source>
</evidence>
<dbReference type="PROSITE" id="PS51416">
    <property type="entry name" value="MIB_HERC2"/>
    <property type="match status" value="2"/>
</dbReference>
<evidence type="ECO:0000256" key="4">
    <source>
        <dbReference type="ARBA" id="ARBA00022723"/>
    </source>
</evidence>
<proteinExistence type="predicted"/>
<dbReference type="Pfam" id="PF06701">
    <property type="entry name" value="MIB_HERC2"/>
    <property type="match status" value="2"/>
</dbReference>
<dbReference type="GO" id="GO:0004842">
    <property type="term" value="F:ubiquitin-protein transferase activity"/>
    <property type="evidence" value="ECO:0007669"/>
    <property type="project" value="InterPro"/>
</dbReference>
<keyword evidence="13" id="KW-1185">Reference proteome</keyword>
<dbReference type="InterPro" id="IPR043145">
    <property type="entry name" value="Znf_ZZ_sf"/>
</dbReference>
<feature type="domain" description="ZZ-type" evidence="10">
    <location>
        <begin position="72"/>
        <end position="124"/>
    </location>
</feature>
<feature type="non-terminal residue" evidence="12">
    <location>
        <position position="234"/>
    </location>
</feature>
<dbReference type="EMBL" id="KB203629">
    <property type="protein sequence ID" value="ESO83611.1"/>
    <property type="molecule type" value="Genomic_DNA"/>
</dbReference>
<keyword evidence="6 9" id="KW-0863">Zinc-finger</keyword>
<evidence type="ECO:0000259" key="10">
    <source>
        <dbReference type="PROSITE" id="PS50135"/>
    </source>
</evidence>